<feature type="binding site" evidence="18">
    <location>
        <begin position="54"/>
        <end position="58"/>
    </location>
    <ligand>
        <name>(6S)-NADPHX</name>
        <dbReference type="ChEBI" id="CHEBI:64076"/>
    </ligand>
</feature>
<dbReference type="SUPFAM" id="SSF64153">
    <property type="entry name" value="YjeF N-terminal domain-like"/>
    <property type="match status" value="1"/>
</dbReference>
<evidence type="ECO:0000256" key="7">
    <source>
        <dbReference type="ARBA" id="ARBA00022840"/>
    </source>
</evidence>
<feature type="binding site" evidence="17">
    <location>
        <position position="247"/>
    </location>
    <ligand>
        <name>(6S)-NADPHX</name>
        <dbReference type="ChEBI" id="CHEBI:64076"/>
    </ligand>
</feature>
<dbReference type="PANTHER" id="PTHR12592">
    <property type="entry name" value="ATP-DEPENDENT (S)-NAD(P)H-HYDRATE DEHYDRATASE FAMILY MEMBER"/>
    <property type="match status" value="1"/>
</dbReference>
<feature type="binding site" evidence="17">
    <location>
        <position position="319"/>
    </location>
    <ligand>
        <name>(6S)-NADPHX</name>
        <dbReference type="ChEBI" id="CHEBI:64076"/>
    </ligand>
</feature>
<evidence type="ECO:0000256" key="4">
    <source>
        <dbReference type="ARBA" id="ARBA00009524"/>
    </source>
</evidence>
<evidence type="ECO:0000256" key="1">
    <source>
        <dbReference type="ARBA" id="ARBA00000013"/>
    </source>
</evidence>
<dbReference type="NCBIfam" id="TIGR00196">
    <property type="entry name" value="yjeF_cterm"/>
    <property type="match status" value="1"/>
</dbReference>
<comment type="similarity">
    <text evidence="17">Belongs to the NnrD/CARKD family.</text>
</comment>
<evidence type="ECO:0000313" key="22">
    <source>
        <dbReference type="EMBL" id="HIW01802.1"/>
    </source>
</evidence>
<dbReference type="InterPro" id="IPR036652">
    <property type="entry name" value="YjeF_N_dom_sf"/>
</dbReference>
<evidence type="ECO:0000256" key="9">
    <source>
        <dbReference type="ARBA" id="ARBA00022958"/>
    </source>
</evidence>
<evidence type="ECO:0000256" key="11">
    <source>
        <dbReference type="ARBA" id="ARBA00023235"/>
    </source>
</evidence>
<comment type="function">
    <text evidence="14 19">Bifunctional enzyme that catalyzes the epimerization of the S- and R-forms of NAD(P)HX and the dehydration of the S-form of NAD(P)HX at the expense of ADP, which is converted to AMP. This allows the repair of both epimers of NAD(P)HX, a damaged form of NAD(P)H that is a result of enzymatic or heat-dependent hydration.</text>
</comment>
<comment type="catalytic activity">
    <reaction evidence="16 17 19">
        <text>(6S)-NADPHX + ADP = AMP + phosphate + NADPH + H(+)</text>
        <dbReference type="Rhea" id="RHEA:32235"/>
        <dbReference type="ChEBI" id="CHEBI:15378"/>
        <dbReference type="ChEBI" id="CHEBI:43474"/>
        <dbReference type="ChEBI" id="CHEBI:57783"/>
        <dbReference type="ChEBI" id="CHEBI:64076"/>
        <dbReference type="ChEBI" id="CHEBI:456215"/>
        <dbReference type="ChEBI" id="CHEBI:456216"/>
        <dbReference type="EC" id="4.2.1.136"/>
    </reaction>
</comment>
<dbReference type="InterPro" id="IPR030677">
    <property type="entry name" value="Nnr"/>
</dbReference>
<dbReference type="GO" id="GO:0110051">
    <property type="term" value="P:metabolite repair"/>
    <property type="evidence" value="ECO:0007669"/>
    <property type="project" value="TreeGrafter"/>
</dbReference>
<dbReference type="CDD" id="cd01171">
    <property type="entry name" value="YXKO-related"/>
    <property type="match status" value="1"/>
</dbReference>
<evidence type="ECO:0000256" key="5">
    <source>
        <dbReference type="ARBA" id="ARBA00022723"/>
    </source>
</evidence>
<evidence type="ECO:0000259" key="20">
    <source>
        <dbReference type="PROSITE" id="PS51383"/>
    </source>
</evidence>
<name>A0A9D1Q088_9FIRM</name>
<keyword evidence="13" id="KW-0511">Multifunctional enzyme</keyword>
<dbReference type="Gene3D" id="3.40.1190.20">
    <property type="match status" value="1"/>
</dbReference>
<evidence type="ECO:0000313" key="23">
    <source>
        <dbReference type="Proteomes" id="UP000823990"/>
    </source>
</evidence>
<dbReference type="SUPFAM" id="SSF53613">
    <property type="entry name" value="Ribokinase-like"/>
    <property type="match status" value="1"/>
</dbReference>
<evidence type="ECO:0000256" key="10">
    <source>
        <dbReference type="ARBA" id="ARBA00023027"/>
    </source>
</evidence>
<evidence type="ECO:0000259" key="21">
    <source>
        <dbReference type="PROSITE" id="PS51385"/>
    </source>
</evidence>
<evidence type="ECO:0000256" key="13">
    <source>
        <dbReference type="ARBA" id="ARBA00023268"/>
    </source>
</evidence>
<comment type="subunit">
    <text evidence="17">Homotetramer.</text>
</comment>
<feature type="domain" description="YjeF N-terminal" evidence="21">
    <location>
        <begin position="10"/>
        <end position="209"/>
    </location>
</feature>
<comment type="caution">
    <text evidence="18">Lacks conserved residue(s) required for the propagation of feature annotation.</text>
</comment>
<organism evidence="22 23">
    <name type="scientific">Candidatus Protoclostridium stercorigallinarum</name>
    <dbReference type="NCBI Taxonomy" id="2838741"/>
    <lineage>
        <taxon>Bacteria</taxon>
        <taxon>Bacillati</taxon>
        <taxon>Bacillota</taxon>
        <taxon>Clostridia</taxon>
        <taxon>Candidatus Protoclostridium</taxon>
    </lineage>
</organism>
<comment type="cofactor">
    <cofactor evidence="17">
        <name>Mg(2+)</name>
        <dbReference type="ChEBI" id="CHEBI:18420"/>
    </cofactor>
</comment>
<reference evidence="22" key="1">
    <citation type="journal article" date="2021" name="PeerJ">
        <title>Extensive microbial diversity within the chicken gut microbiome revealed by metagenomics and culture.</title>
        <authorList>
            <person name="Gilroy R."/>
            <person name="Ravi A."/>
            <person name="Getino M."/>
            <person name="Pursley I."/>
            <person name="Horton D.L."/>
            <person name="Alikhan N.F."/>
            <person name="Baker D."/>
            <person name="Gharbi K."/>
            <person name="Hall N."/>
            <person name="Watson M."/>
            <person name="Adriaenssens E.M."/>
            <person name="Foster-Nyarko E."/>
            <person name="Jarju S."/>
            <person name="Secka A."/>
            <person name="Antonio M."/>
            <person name="Oren A."/>
            <person name="Chaudhuri R.R."/>
            <person name="La Ragione R."/>
            <person name="Hildebrand F."/>
            <person name="Pallen M.J."/>
        </authorList>
    </citation>
    <scope>NUCLEOTIDE SEQUENCE</scope>
    <source>
        <strain evidence="22">12435</strain>
    </source>
</reference>
<feature type="binding site" evidence="17">
    <location>
        <position position="433"/>
    </location>
    <ligand>
        <name>(6S)-NADPHX</name>
        <dbReference type="ChEBI" id="CHEBI:64076"/>
    </ligand>
</feature>
<comment type="catalytic activity">
    <reaction evidence="1 18 19">
        <text>(6R)-NADHX = (6S)-NADHX</text>
        <dbReference type="Rhea" id="RHEA:32215"/>
        <dbReference type="ChEBI" id="CHEBI:64074"/>
        <dbReference type="ChEBI" id="CHEBI:64075"/>
        <dbReference type="EC" id="5.1.99.6"/>
    </reaction>
</comment>
<evidence type="ECO:0000256" key="2">
    <source>
        <dbReference type="ARBA" id="ARBA00000909"/>
    </source>
</evidence>
<feature type="binding site" evidence="17">
    <location>
        <begin position="404"/>
        <end position="408"/>
    </location>
    <ligand>
        <name>AMP</name>
        <dbReference type="ChEBI" id="CHEBI:456215"/>
    </ligand>
</feature>
<keyword evidence="10 17" id="KW-0520">NAD</keyword>
<dbReference type="HAMAP" id="MF_01966">
    <property type="entry name" value="NADHX_epimerase"/>
    <property type="match status" value="1"/>
</dbReference>
<evidence type="ECO:0000256" key="14">
    <source>
        <dbReference type="ARBA" id="ARBA00025153"/>
    </source>
</evidence>
<reference evidence="22" key="2">
    <citation type="submission" date="2021-04" db="EMBL/GenBank/DDBJ databases">
        <authorList>
            <person name="Gilroy R."/>
        </authorList>
    </citation>
    <scope>NUCLEOTIDE SEQUENCE</scope>
    <source>
        <strain evidence="22">12435</strain>
    </source>
</reference>
<dbReference type="GO" id="GO:0046872">
    <property type="term" value="F:metal ion binding"/>
    <property type="evidence" value="ECO:0007669"/>
    <property type="project" value="UniProtKB-UniRule"/>
</dbReference>
<feature type="binding site" evidence="18">
    <location>
        <position position="155"/>
    </location>
    <ligand>
        <name>K(+)</name>
        <dbReference type="ChEBI" id="CHEBI:29103"/>
    </ligand>
</feature>
<sequence>MKRVYRTESIRRAERAAKEHLSEDELIERAAAKLCEVAECVPFKRAVILAGGGNNGSDALSLAHLLYDRAYEVAVYAVGDKRNGFVCRRIAALEARGVDVVCPATADEVDINSEDLVVDGLLGIGCNREITGIMRDIVAKINDSRAYVIAVDVPSGLDSDTGRAHGIAVKANETVTFIGLKRGLYLADGKNYAGRVTLCDIGVDAGEADLYIAEDGDVEMPARQPVSNKGTYGSVKIIAGSPTMMGASLLAHESAQAALRGGAGYAVLCVPRSLAAVYQARVKEEMLMFMPDDGGRMLYDGSALGEVMKKASAIVIGPGMGKNPDLIKMISYLAANFEGALVIDGDGLNALSADLSAVDGHKCRLVLTPHVAEFARLIRDDGSAPDTDRVISLARRLDAVVAMKNATTVISDGERTFVNITGTPAMAKAGSGDVLSGLTAALAANFPPLRAAVTACYFFGRAGERAAADRGEWSVLASDIILKM</sequence>
<comment type="caution">
    <text evidence="22">The sequence shown here is derived from an EMBL/GenBank/DDBJ whole genome shotgun (WGS) entry which is preliminary data.</text>
</comment>
<comment type="catalytic activity">
    <reaction evidence="2 18 19">
        <text>(6R)-NADPHX = (6S)-NADPHX</text>
        <dbReference type="Rhea" id="RHEA:32227"/>
        <dbReference type="ChEBI" id="CHEBI:64076"/>
        <dbReference type="ChEBI" id="CHEBI:64077"/>
        <dbReference type="EC" id="5.1.99.6"/>
    </reaction>
</comment>
<dbReference type="HAMAP" id="MF_01965">
    <property type="entry name" value="NADHX_dehydratase"/>
    <property type="match status" value="1"/>
</dbReference>
<dbReference type="GO" id="GO:0005524">
    <property type="term" value="F:ATP binding"/>
    <property type="evidence" value="ECO:0007669"/>
    <property type="project" value="UniProtKB-UniRule"/>
</dbReference>
<evidence type="ECO:0000256" key="17">
    <source>
        <dbReference type="HAMAP-Rule" id="MF_01965"/>
    </source>
</evidence>
<dbReference type="Proteomes" id="UP000823990">
    <property type="component" value="Unassembled WGS sequence"/>
</dbReference>
<evidence type="ECO:0000256" key="15">
    <source>
        <dbReference type="ARBA" id="ARBA00048238"/>
    </source>
</evidence>
<keyword evidence="9 18" id="KW-0630">Potassium</keyword>
<dbReference type="Pfam" id="PF01256">
    <property type="entry name" value="Carb_kinase"/>
    <property type="match status" value="1"/>
</dbReference>
<accession>A0A9D1Q088</accession>
<dbReference type="GO" id="GO:0052855">
    <property type="term" value="F:ADP-dependent NAD(P)H-hydrate dehydratase activity"/>
    <property type="evidence" value="ECO:0007669"/>
    <property type="project" value="UniProtKB-UniRule"/>
</dbReference>
<evidence type="ECO:0000256" key="6">
    <source>
        <dbReference type="ARBA" id="ARBA00022741"/>
    </source>
</evidence>
<feature type="binding site" evidence="18">
    <location>
        <position position="119"/>
    </location>
    <ligand>
        <name>K(+)</name>
        <dbReference type="ChEBI" id="CHEBI:29103"/>
    </ligand>
</feature>
<keyword evidence="5 18" id="KW-0479">Metal-binding</keyword>
<evidence type="ECO:0000256" key="3">
    <source>
        <dbReference type="ARBA" id="ARBA00006001"/>
    </source>
</evidence>
<feature type="binding site" evidence="17">
    <location>
        <position position="432"/>
    </location>
    <ligand>
        <name>AMP</name>
        <dbReference type="ChEBI" id="CHEBI:456215"/>
    </ligand>
</feature>
<dbReference type="PROSITE" id="PS51385">
    <property type="entry name" value="YJEF_N"/>
    <property type="match status" value="1"/>
</dbReference>
<evidence type="ECO:0000256" key="16">
    <source>
        <dbReference type="ARBA" id="ARBA00049209"/>
    </source>
</evidence>
<comment type="cofactor">
    <cofactor evidence="18 19">
        <name>K(+)</name>
        <dbReference type="ChEBI" id="CHEBI:29103"/>
    </cofactor>
    <text evidence="18 19">Binds 1 potassium ion per subunit.</text>
</comment>
<keyword evidence="11 18" id="KW-0413">Isomerase</keyword>
<comment type="function">
    <text evidence="17">Catalyzes the dehydration of the S-form of NAD(P)HX at the expense of ADP, which is converted to AMP. Together with NAD(P)HX epimerase, which catalyzes the epimerization of the S- and R-forms, the enzyme allows the repair of both epimers of NAD(P)HX, a damaged form of NAD(P)H that is a result of enzymatic or heat-dependent hydration.</text>
</comment>
<dbReference type="GO" id="GO:0046496">
    <property type="term" value="P:nicotinamide nucleotide metabolic process"/>
    <property type="evidence" value="ECO:0007669"/>
    <property type="project" value="UniProtKB-UniRule"/>
</dbReference>
<evidence type="ECO:0000256" key="18">
    <source>
        <dbReference type="HAMAP-Rule" id="MF_01966"/>
    </source>
</evidence>
<dbReference type="PIRSF" id="PIRSF017184">
    <property type="entry name" value="Nnr"/>
    <property type="match status" value="1"/>
</dbReference>
<keyword evidence="6 17" id="KW-0547">Nucleotide-binding</keyword>
<comment type="similarity">
    <text evidence="4 19">In the C-terminal section; belongs to the NnrD/CARKD family.</text>
</comment>
<keyword evidence="12 17" id="KW-0456">Lyase</keyword>
<dbReference type="GO" id="GO:0052856">
    <property type="term" value="F:NAD(P)HX epimerase activity"/>
    <property type="evidence" value="ECO:0007669"/>
    <property type="project" value="UniProtKB-UniRule"/>
</dbReference>
<evidence type="ECO:0000256" key="12">
    <source>
        <dbReference type="ARBA" id="ARBA00023239"/>
    </source>
</evidence>
<dbReference type="InterPro" id="IPR029056">
    <property type="entry name" value="Ribokinase-like"/>
</dbReference>
<comment type="catalytic activity">
    <reaction evidence="15 17 19">
        <text>(6S)-NADHX + ADP = AMP + phosphate + NADH + H(+)</text>
        <dbReference type="Rhea" id="RHEA:32223"/>
        <dbReference type="ChEBI" id="CHEBI:15378"/>
        <dbReference type="ChEBI" id="CHEBI:43474"/>
        <dbReference type="ChEBI" id="CHEBI:57945"/>
        <dbReference type="ChEBI" id="CHEBI:64074"/>
        <dbReference type="ChEBI" id="CHEBI:456215"/>
        <dbReference type="ChEBI" id="CHEBI:456216"/>
        <dbReference type="EC" id="4.2.1.136"/>
    </reaction>
</comment>
<feature type="binding site" evidence="18">
    <location>
        <position position="152"/>
    </location>
    <ligand>
        <name>(6S)-NADPHX</name>
        <dbReference type="ChEBI" id="CHEBI:64076"/>
    </ligand>
</feature>
<feature type="binding site" evidence="18">
    <location>
        <position position="55"/>
    </location>
    <ligand>
        <name>K(+)</name>
        <dbReference type="ChEBI" id="CHEBI:29103"/>
    </ligand>
</feature>
<dbReference type="EC" id="5.1.99.6" evidence="19"/>
<dbReference type="InterPro" id="IPR000631">
    <property type="entry name" value="CARKD"/>
</dbReference>
<feature type="binding site" evidence="18">
    <location>
        <begin position="123"/>
        <end position="129"/>
    </location>
    <ligand>
        <name>(6S)-NADPHX</name>
        <dbReference type="ChEBI" id="CHEBI:64076"/>
    </ligand>
</feature>
<dbReference type="NCBIfam" id="TIGR00197">
    <property type="entry name" value="yjeF_nterm"/>
    <property type="match status" value="1"/>
</dbReference>
<dbReference type="PANTHER" id="PTHR12592:SF0">
    <property type="entry name" value="ATP-DEPENDENT (S)-NAD(P)H-HYDRATE DEHYDRATASE"/>
    <property type="match status" value="1"/>
</dbReference>
<dbReference type="InterPro" id="IPR004443">
    <property type="entry name" value="YjeF_N_dom"/>
</dbReference>
<feature type="domain" description="YjeF C-terminal" evidence="20">
    <location>
        <begin position="212"/>
        <end position="484"/>
    </location>
</feature>
<protein>
    <recommendedName>
        <fullName evidence="19">Bifunctional NAD(P)H-hydrate repair enzyme</fullName>
    </recommendedName>
    <alternativeName>
        <fullName evidence="19">Nicotinamide nucleotide repair protein</fullName>
    </alternativeName>
    <domain>
        <recommendedName>
            <fullName evidence="19">ADP-dependent (S)-NAD(P)H-hydrate dehydratase</fullName>
            <ecNumber evidence="19">4.2.1.136</ecNumber>
        </recommendedName>
        <alternativeName>
            <fullName evidence="19">ADP-dependent NAD(P)HX dehydratase</fullName>
        </alternativeName>
    </domain>
    <domain>
        <recommendedName>
            <fullName evidence="19">NAD(P)H-hydrate epimerase</fullName>
            <ecNumber evidence="19">5.1.99.6</ecNumber>
        </recommendedName>
    </domain>
</protein>
<comment type="similarity">
    <text evidence="3 19">In the N-terminal section; belongs to the NnrE/AIBP family.</text>
</comment>
<dbReference type="Pfam" id="PF03853">
    <property type="entry name" value="YjeF_N"/>
    <property type="match status" value="1"/>
</dbReference>
<dbReference type="EMBL" id="DXHS01000008">
    <property type="protein sequence ID" value="HIW01802.1"/>
    <property type="molecule type" value="Genomic_DNA"/>
</dbReference>
<evidence type="ECO:0000256" key="8">
    <source>
        <dbReference type="ARBA" id="ARBA00022857"/>
    </source>
</evidence>
<dbReference type="Gene3D" id="3.40.50.10260">
    <property type="entry name" value="YjeF N-terminal domain"/>
    <property type="match status" value="1"/>
</dbReference>
<comment type="similarity">
    <text evidence="18">Belongs to the NnrE/AIBP family.</text>
</comment>
<keyword evidence="7 17" id="KW-0067">ATP-binding</keyword>
<dbReference type="EC" id="4.2.1.136" evidence="19"/>
<comment type="function">
    <text evidence="18">Catalyzes the epimerization of the S- and R-forms of NAD(P)HX, a damaged form of NAD(P)H that is a result of enzymatic or heat-dependent hydration. This is a prerequisite for the S-specific NAD(P)H-hydrate dehydratase to allow the repair of both epimers of NAD(P)HX.</text>
</comment>
<feature type="binding site" evidence="17">
    <location>
        <position position="370"/>
    </location>
    <ligand>
        <name>(6S)-NADPHX</name>
        <dbReference type="ChEBI" id="CHEBI:64076"/>
    </ligand>
</feature>
<dbReference type="AlphaFoldDB" id="A0A9D1Q088"/>
<gene>
    <name evidence="17" type="primary">nnrD</name>
    <name evidence="18" type="synonym">nnrE</name>
    <name evidence="22" type="ORF">H9892_00455</name>
</gene>
<proteinExistence type="inferred from homology"/>
<dbReference type="PROSITE" id="PS51383">
    <property type="entry name" value="YJEF_C_3"/>
    <property type="match status" value="1"/>
</dbReference>
<keyword evidence="8 17" id="KW-0521">NADP</keyword>
<evidence type="ECO:0000256" key="19">
    <source>
        <dbReference type="PIRNR" id="PIRNR017184"/>
    </source>
</evidence>